<organism evidence="2 3">
    <name type="scientific">Zymomonas mobilis subsp. pomaceae (strain ATCC 29192 / DSM 22645 / JCM 10191 / CCUG 17912 / NBRC 13757 / NCIMB 11200 / NRRL B-4491 / Barker I)</name>
    <dbReference type="NCBI Taxonomy" id="579138"/>
    <lineage>
        <taxon>Bacteria</taxon>
        <taxon>Pseudomonadati</taxon>
        <taxon>Pseudomonadota</taxon>
        <taxon>Alphaproteobacteria</taxon>
        <taxon>Sphingomonadales</taxon>
        <taxon>Zymomonadaceae</taxon>
        <taxon>Zymomonas</taxon>
    </lineage>
</organism>
<accession>F8ESK9</accession>
<dbReference type="AlphaFoldDB" id="F8ESK9"/>
<gene>
    <name evidence="2" type="ordered locus">Zymop_0885</name>
</gene>
<dbReference type="HOGENOM" id="CLU_155738_3_2_5"/>
<dbReference type="PATRIC" id="fig|579138.3.peg.930"/>
<dbReference type="Gene3D" id="1.10.3990.20">
    <property type="entry name" value="protein bp1543"/>
    <property type="match status" value="1"/>
</dbReference>
<reference evidence="2 3" key="1">
    <citation type="journal article" date="2011" name="J. Bacteriol.">
        <title>Genome sequence of the ethanol-producing Zymomonas mobilis subsp. pomaceae lectotype strain ATCC 29192.</title>
        <authorList>
            <person name="Kouvelis V.N."/>
            <person name="Davenport K.W."/>
            <person name="Brettin T.S."/>
            <person name="Bruce D."/>
            <person name="Detter C."/>
            <person name="Han C.S."/>
            <person name="Nolan M."/>
            <person name="Tapia R."/>
            <person name="Damoulaki A."/>
            <person name="Kyrpides N.C."/>
            <person name="Typas M.A."/>
            <person name="Pappas K.M."/>
        </authorList>
    </citation>
    <scope>NUCLEOTIDE SEQUENCE [LARGE SCALE GENOMIC DNA]</scope>
    <source>
        <strain evidence="3">ATCC 29192 / DSM 22645 / JCM 10191 / CCUG 17912 / NBRC 13757 / NCIMB 11200 / NRRL B-4491 / Barker I</strain>
    </source>
</reference>
<feature type="domain" description="Ribbon-helix-helix" evidence="1">
    <location>
        <begin position="20"/>
        <end position="86"/>
    </location>
</feature>
<evidence type="ECO:0000259" key="1">
    <source>
        <dbReference type="Pfam" id="PF13467"/>
    </source>
</evidence>
<dbReference type="eggNOG" id="COG4321">
    <property type="taxonomic scope" value="Bacteria"/>
</dbReference>
<dbReference type="KEGG" id="zmp:Zymop_0885"/>
<dbReference type="EMBL" id="CP002865">
    <property type="protein sequence ID" value="AEI37784.1"/>
    <property type="molecule type" value="Genomic_DNA"/>
</dbReference>
<dbReference type="STRING" id="579138.Zymop_0885"/>
<evidence type="ECO:0000313" key="2">
    <source>
        <dbReference type="EMBL" id="AEI37784.1"/>
    </source>
</evidence>
<sequence length="101" mass="11448">MVSLISPSDSPIEKIPYQGPIKRSVMIAGHSTSVSLEPIFWHALEQAAYQKQLPLNALIAQIDAERMLAEIPPNLASALRVWLFFYYQKKNLLEEFSAKTF</sequence>
<dbReference type="InterPro" id="IPR038268">
    <property type="entry name" value="RHH_sf"/>
</dbReference>
<dbReference type="InterPro" id="IPR027373">
    <property type="entry name" value="RHH_dom"/>
</dbReference>
<dbReference type="Proteomes" id="UP000000491">
    <property type="component" value="Chromosome"/>
</dbReference>
<protein>
    <recommendedName>
        <fullName evidence="1">Ribbon-helix-helix domain-containing protein</fullName>
    </recommendedName>
</protein>
<name>F8ESK9_ZYMMT</name>
<proteinExistence type="predicted"/>
<evidence type="ECO:0000313" key="3">
    <source>
        <dbReference type="Proteomes" id="UP000000491"/>
    </source>
</evidence>
<dbReference type="RefSeq" id="WP_013934180.1">
    <property type="nucleotide sequence ID" value="NC_015709.1"/>
</dbReference>
<dbReference type="Pfam" id="PF13467">
    <property type="entry name" value="RHH_4"/>
    <property type="match status" value="1"/>
</dbReference>